<protein>
    <submittedName>
        <fullName evidence="1">Uncharacterized protein</fullName>
    </submittedName>
</protein>
<organism evidence="1 2">
    <name type="scientific">Actinomadura meridiana</name>
    <dbReference type="NCBI Taxonomy" id="559626"/>
    <lineage>
        <taxon>Bacteria</taxon>
        <taxon>Bacillati</taxon>
        <taxon>Actinomycetota</taxon>
        <taxon>Actinomycetes</taxon>
        <taxon>Streptosporangiales</taxon>
        <taxon>Thermomonosporaceae</taxon>
        <taxon>Actinomadura</taxon>
    </lineage>
</organism>
<proteinExistence type="predicted"/>
<dbReference type="Proteomes" id="UP001501710">
    <property type="component" value="Unassembled WGS sequence"/>
</dbReference>
<reference evidence="2" key="1">
    <citation type="journal article" date="2019" name="Int. J. Syst. Evol. Microbiol.">
        <title>The Global Catalogue of Microorganisms (GCM) 10K type strain sequencing project: providing services to taxonomists for standard genome sequencing and annotation.</title>
        <authorList>
            <consortium name="The Broad Institute Genomics Platform"/>
            <consortium name="The Broad Institute Genome Sequencing Center for Infectious Disease"/>
            <person name="Wu L."/>
            <person name="Ma J."/>
        </authorList>
    </citation>
    <scope>NUCLEOTIDE SEQUENCE [LARGE SCALE GENOMIC DNA]</scope>
    <source>
        <strain evidence="2">JCM 17440</strain>
    </source>
</reference>
<comment type="caution">
    <text evidence="1">The sequence shown here is derived from an EMBL/GenBank/DDBJ whole genome shotgun (WGS) entry which is preliminary data.</text>
</comment>
<evidence type="ECO:0000313" key="1">
    <source>
        <dbReference type="EMBL" id="GAA4225952.1"/>
    </source>
</evidence>
<keyword evidence="2" id="KW-1185">Reference proteome</keyword>
<sequence length="155" mass="17350">MADLTPEREAQIRERLTEAFDAIDYTIGDLAARDLLAELDAIRRRDETTGGVLYDVIRRTRAGQMDEHEAVRAIEARLLHPMIAQVREARARAGGRRRQRDAATGLAGQVRELRALLGEVLTLRQTVDSGDPAWRDLDRRVERAARADEEVAPGA</sequence>
<name>A0ABP8BU29_9ACTN</name>
<evidence type="ECO:0000313" key="2">
    <source>
        <dbReference type="Proteomes" id="UP001501710"/>
    </source>
</evidence>
<dbReference type="EMBL" id="BAABAS010000004">
    <property type="protein sequence ID" value="GAA4225952.1"/>
    <property type="molecule type" value="Genomic_DNA"/>
</dbReference>
<gene>
    <name evidence="1" type="ORF">GCM10022254_09210</name>
</gene>
<accession>A0ABP8BU29</accession>
<dbReference type="RefSeq" id="WP_344890202.1">
    <property type="nucleotide sequence ID" value="NZ_BAABAS010000004.1"/>
</dbReference>